<feature type="transmembrane region" description="Helical" evidence="5">
    <location>
        <begin position="64"/>
        <end position="87"/>
    </location>
</feature>
<feature type="domain" description="SLC26A/SulP transporter" evidence="6">
    <location>
        <begin position="107"/>
        <end position="322"/>
    </location>
</feature>
<evidence type="ECO:0000256" key="1">
    <source>
        <dbReference type="ARBA" id="ARBA00004141"/>
    </source>
</evidence>
<reference evidence="7" key="1">
    <citation type="submission" date="2020-11" db="EMBL/GenBank/DDBJ databases">
        <authorList>
            <person name="Tran Van P."/>
        </authorList>
    </citation>
    <scope>NUCLEOTIDE SEQUENCE</scope>
</reference>
<protein>
    <recommendedName>
        <fullName evidence="6">SLC26A/SulP transporter domain-containing protein</fullName>
    </recommendedName>
</protein>
<feature type="transmembrane region" description="Helical" evidence="5">
    <location>
        <begin position="196"/>
        <end position="220"/>
    </location>
</feature>
<dbReference type="GO" id="GO:0016020">
    <property type="term" value="C:membrane"/>
    <property type="evidence" value="ECO:0007669"/>
    <property type="project" value="UniProtKB-SubCell"/>
</dbReference>
<dbReference type="PANTHER" id="PTHR11814">
    <property type="entry name" value="SULFATE TRANSPORTER"/>
    <property type="match status" value="1"/>
</dbReference>
<keyword evidence="3 5" id="KW-1133">Transmembrane helix</keyword>
<evidence type="ECO:0000256" key="3">
    <source>
        <dbReference type="ARBA" id="ARBA00022989"/>
    </source>
</evidence>
<dbReference type="AlphaFoldDB" id="A0A7R9C1W7"/>
<gene>
    <name evidence="7" type="ORF">NMOB1V02_LOCUS12255</name>
</gene>
<feature type="transmembrane region" description="Helical" evidence="5">
    <location>
        <begin position="287"/>
        <end position="305"/>
    </location>
</feature>
<comment type="subcellular location">
    <subcellularLocation>
        <location evidence="1">Membrane</location>
        <topology evidence="1">Multi-pass membrane protein</topology>
    </subcellularLocation>
</comment>
<accession>A0A7R9C1W7</accession>
<name>A0A7R9C1W7_9CRUS</name>
<evidence type="ECO:0000256" key="4">
    <source>
        <dbReference type="ARBA" id="ARBA00023136"/>
    </source>
</evidence>
<dbReference type="GO" id="GO:0055085">
    <property type="term" value="P:transmembrane transport"/>
    <property type="evidence" value="ECO:0007669"/>
    <property type="project" value="InterPro"/>
</dbReference>
<evidence type="ECO:0000259" key="6">
    <source>
        <dbReference type="Pfam" id="PF00916"/>
    </source>
</evidence>
<dbReference type="InterPro" id="IPR001902">
    <property type="entry name" value="SLC26A/SulP_fam"/>
</dbReference>
<evidence type="ECO:0000256" key="5">
    <source>
        <dbReference type="SAM" id="Phobius"/>
    </source>
</evidence>
<feature type="transmembrane region" description="Helical" evidence="5">
    <location>
        <begin position="252"/>
        <end position="272"/>
    </location>
</feature>
<organism evidence="7">
    <name type="scientific">Notodromas monacha</name>
    <dbReference type="NCBI Taxonomy" id="399045"/>
    <lineage>
        <taxon>Eukaryota</taxon>
        <taxon>Metazoa</taxon>
        <taxon>Ecdysozoa</taxon>
        <taxon>Arthropoda</taxon>
        <taxon>Crustacea</taxon>
        <taxon>Oligostraca</taxon>
        <taxon>Ostracoda</taxon>
        <taxon>Podocopa</taxon>
        <taxon>Podocopida</taxon>
        <taxon>Cypridocopina</taxon>
        <taxon>Cypridoidea</taxon>
        <taxon>Cyprididae</taxon>
        <taxon>Notodromas</taxon>
    </lineage>
</organism>
<keyword evidence="8" id="KW-1185">Reference proteome</keyword>
<evidence type="ECO:0000256" key="2">
    <source>
        <dbReference type="ARBA" id="ARBA00022692"/>
    </source>
</evidence>
<proteinExistence type="predicted"/>
<feature type="transmembrane region" description="Helical" evidence="5">
    <location>
        <begin position="108"/>
        <end position="134"/>
    </location>
</feature>
<evidence type="ECO:0000313" key="7">
    <source>
        <dbReference type="EMBL" id="CAD7284650.1"/>
    </source>
</evidence>
<dbReference type="Proteomes" id="UP000678499">
    <property type="component" value="Unassembled WGS sequence"/>
</dbReference>
<dbReference type="OrthoDB" id="7365796at2759"/>
<sequence>MFPAAPSVSNSGGCHQYLRTGVMEKTKSVVKSGVMCSNSRGKEALLNHIPILRWLPGYSVKDNLIGDCIAGLTVAVMHIPQGNAFIFRSKEKHREEIDSTENYAARMAYALLAGLEPVNGLYMAFFPVLIYMIFSTSKHNSVDLEADWHPVYCNAANLMVIKDNDQEGGKSPAKSPKTSLLGLDCPTALLMGLLRLGALSVLLSDVLISGLTTGASIHILTSQLKGIFGIPVPRITAFPKLIRVHLHIINHIYESNVVALLVSAVTMGALAVNNDFIKPWLSKRCRFPVPIELIAVVGGTLYSYFMKLHERYALPILGSIPT</sequence>
<keyword evidence="4 5" id="KW-0472">Membrane</keyword>
<feature type="non-terminal residue" evidence="7">
    <location>
        <position position="1"/>
    </location>
</feature>
<dbReference type="EMBL" id="OA891168">
    <property type="protein sequence ID" value="CAD7284650.1"/>
    <property type="molecule type" value="Genomic_DNA"/>
</dbReference>
<evidence type="ECO:0000313" key="8">
    <source>
        <dbReference type="Proteomes" id="UP000678499"/>
    </source>
</evidence>
<keyword evidence="2 5" id="KW-0812">Transmembrane</keyword>
<dbReference type="EMBL" id="CAJPEX010009131">
    <property type="protein sequence ID" value="CAG0924802.1"/>
    <property type="molecule type" value="Genomic_DNA"/>
</dbReference>
<dbReference type="Pfam" id="PF00916">
    <property type="entry name" value="Sulfate_transp"/>
    <property type="match status" value="1"/>
</dbReference>
<dbReference type="InterPro" id="IPR011547">
    <property type="entry name" value="SLC26A/SulP_dom"/>
</dbReference>